<dbReference type="PROSITE" id="PS51462">
    <property type="entry name" value="NUDIX"/>
    <property type="match status" value="1"/>
</dbReference>
<dbReference type="SUPFAM" id="SSF55811">
    <property type="entry name" value="Nudix"/>
    <property type="match status" value="1"/>
</dbReference>
<dbReference type="FunFam" id="3.90.79.10:FF:000019">
    <property type="entry name" value="Thiamin pyrophosphokinase, putative"/>
    <property type="match status" value="1"/>
</dbReference>
<feature type="domain" description="Nudix hydrolase" evidence="1">
    <location>
        <begin position="130"/>
        <end position="275"/>
    </location>
</feature>
<dbReference type="InterPro" id="IPR015797">
    <property type="entry name" value="NUDIX_hydrolase-like_dom_sf"/>
</dbReference>
<keyword evidence="3" id="KW-1185">Reference proteome</keyword>
<dbReference type="EMBL" id="CAJVPS010003305">
    <property type="protein sequence ID" value="CAG8586275.1"/>
    <property type="molecule type" value="Genomic_DNA"/>
</dbReference>
<gene>
    <name evidence="2" type="ORF">ALEPTO_LOCUS7498</name>
</gene>
<organism evidence="2 3">
    <name type="scientific">Ambispora leptoticha</name>
    <dbReference type="NCBI Taxonomy" id="144679"/>
    <lineage>
        <taxon>Eukaryota</taxon>
        <taxon>Fungi</taxon>
        <taxon>Fungi incertae sedis</taxon>
        <taxon>Mucoromycota</taxon>
        <taxon>Glomeromycotina</taxon>
        <taxon>Glomeromycetes</taxon>
        <taxon>Archaeosporales</taxon>
        <taxon>Ambisporaceae</taxon>
        <taxon>Ambispora</taxon>
    </lineage>
</organism>
<evidence type="ECO:0000259" key="1">
    <source>
        <dbReference type="PROSITE" id="PS51462"/>
    </source>
</evidence>
<dbReference type="AlphaFoldDB" id="A0A9N9C386"/>
<proteinExistence type="predicted"/>
<dbReference type="InterPro" id="IPR031804">
    <property type="entry name" value="DUF4743"/>
</dbReference>
<evidence type="ECO:0000313" key="2">
    <source>
        <dbReference type="EMBL" id="CAG8586275.1"/>
    </source>
</evidence>
<dbReference type="OrthoDB" id="10261522at2759"/>
<name>A0A9N9C386_9GLOM</name>
<dbReference type="Proteomes" id="UP000789508">
    <property type="component" value="Unassembled WGS sequence"/>
</dbReference>
<dbReference type="PANTHER" id="PTHR13622:SF8">
    <property type="entry name" value="THIAMIN PYROPHOSPHOKINASE 1"/>
    <property type="match status" value="1"/>
</dbReference>
<dbReference type="Pfam" id="PF15916">
    <property type="entry name" value="DUF4743"/>
    <property type="match status" value="1"/>
</dbReference>
<dbReference type="InterPro" id="IPR000086">
    <property type="entry name" value="NUDIX_hydrolase_dom"/>
</dbReference>
<sequence length="310" mass="35303">MHTFLQIVEICDNFPYPDSSAEFSNVVPLTLNKTKIGILLPSTIDILREYNSRLDPAPLEISEKNVTFSAHITNFQERTEAMKQLFDTLRSEKKFAALEGWRNELYPVYGDINHPFNVAFVMERAATPILGIPTFGVHLNGYVKTPEGVIKMWIAKRASTKPTWPGKLDNTIAGGITYGFSINETIVKEAMEEANVSADISSTAVPTSAITYFTVTKFGLQPETQYIYDLEFPVDVRPKPLDDEVECFYLWDTDEVKKNLLEGNFKPNCALVVIDFFIRHSIITPDKEPDYIEILTRIHRRLEFPNPKMI</sequence>
<dbReference type="CDD" id="cd03676">
    <property type="entry name" value="NUDIX_Tnr3_like"/>
    <property type="match status" value="1"/>
</dbReference>
<evidence type="ECO:0000313" key="3">
    <source>
        <dbReference type="Proteomes" id="UP000789508"/>
    </source>
</evidence>
<accession>A0A9N9C386</accession>
<dbReference type="PANTHER" id="PTHR13622">
    <property type="entry name" value="THIAMIN PYROPHOSPHOKINASE"/>
    <property type="match status" value="1"/>
</dbReference>
<dbReference type="Gene3D" id="3.90.79.10">
    <property type="entry name" value="Nucleoside Triphosphate Pyrophosphohydrolase"/>
    <property type="match status" value="1"/>
</dbReference>
<protein>
    <submittedName>
        <fullName evidence="2">10487_t:CDS:1</fullName>
    </submittedName>
</protein>
<comment type="caution">
    <text evidence="2">The sequence shown here is derived from an EMBL/GenBank/DDBJ whole genome shotgun (WGS) entry which is preliminary data.</text>
</comment>
<reference evidence="2" key="1">
    <citation type="submission" date="2021-06" db="EMBL/GenBank/DDBJ databases">
        <authorList>
            <person name="Kallberg Y."/>
            <person name="Tangrot J."/>
            <person name="Rosling A."/>
        </authorList>
    </citation>
    <scope>NUCLEOTIDE SEQUENCE</scope>
    <source>
        <strain evidence="2">FL130A</strain>
    </source>
</reference>
<dbReference type="GO" id="GO:0044715">
    <property type="term" value="F:8-oxo-dGDP phosphatase activity"/>
    <property type="evidence" value="ECO:0007669"/>
    <property type="project" value="TreeGrafter"/>
</dbReference>